<evidence type="ECO:0000313" key="1">
    <source>
        <dbReference type="EMBL" id="NBR94307.1"/>
    </source>
</evidence>
<dbReference type="AlphaFoldDB" id="A0A965GDE4"/>
<dbReference type="Proteomes" id="UP000740727">
    <property type="component" value="Unassembled WGS sequence"/>
</dbReference>
<comment type="caution">
    <text evidence="1">The sequence shown here is derived from an EMBL/GenBank/DDBJ whole genome shotgun (WGS) entry which is preliminary data.</text>
</comment>
<sequence>MITLTANATITNLSADTLFAINSSGSITGTNKTLTFSGSGVIVVDDPISIGSGGIVVSNNPVVYLQQDNTFTGGITLNGGVLAPYANTALGDSGSSNKITFQGGGIRHYSTNTSELYARYNTPANGYSWGIDPGAYTINYNEASSETFGNPGGGSANFTVFGSVGISGTRGSGTYSRTSYSTGTLVWDTTHNYSGTTIVRGATLQLNTLPSAGRNITVLGGTLDLNSQTTAVLGTVTIGGDNQNAAGGSGINATVPNGTLKAATYSFNPGSAATDTITEAE</sequence>
<dbReference type="EMBL" id="RFXN01000098">
    <property type="protein sequence ID" value="NBR94307.1"/>
    <property type="molecule type" value="Genomic_DNA"/>
</dbReference>
<name>A0A965GDE4_9PROT</name>
<organism evidence="1 2">
    <name type="scientific">Candidatus Fonsibacter lacus</name>
    <dbReference type="NCBI Taxonomy" id="2576439"/>
    <lineage>
        <taxon>Bacteria</taxon>
        <taxon>Pseudomonadati</taxon>
        <taxon>Pseudomonadota</taxon>
        <taxon>Alphaproteobacteria</taxon>
        <taxon>Candidatus Pelagibacterales</taxon>
        <taxon>Candidatus Pelagibacterales incertae sedis</taxon>
        <taxon>Candidatus Fonsibacter</taxon>
    </lineage>
</organism>
<proteinExistence type="predicted"/>
<protein>
    <submittedName>
        <fullName evidence="1">Uncharacterized protein</fullName>
    </submittedName>
</protein>
<gene>
    <name evidence="1" type="ORF">EBT44_05735</name>
</gene>
<evidence type="ECO:0000313" key="2">
    <source>
        <dbReference type="Proteomes" id="UP000740727"/>
    </source>
</evidence>
<reference evidence="1" key="1">
    <citation type="submission" date="2018-10" db="EMBL/GenBank/DDBJ databases">
        <title>Iterative Subtractive Binning of Freshwater Chronoseries Metagenomes Recovers Nearly Complete Genomes from over Four Hundred Novel Species.</title>
        <authorList>
            <person name="Rodriguez-R L.M."/>
            <person name="Tsementzi D."/>
            <person name="Luo C."/>
            <person name="Konstantinidis K.T."/>
        </authorList>
    </citation>
    <scope>NUCLEOTIDE SEQUENCE</scope>
    <source>
        <strain evidence="1">WB5_2A_028</strain>
    </source>
</reference>
<accession>A0A965GDE4</accession>